<dbReference type="OrthoDB" id="6090360at2759"/>
<dbReference type="EMBL" id="MH045202">
    <property type="protein sequence ID" value="AXN93470.1"/>
    <property type="molecule type" value="mRNA"/>
</dbReference>
<dbReference type="AlphaFoldDB" id="A0A346GAR7"/>
<protein>
    <submittedName>
        <fullName evidence="2">Allatostatin B</fullName>
    </submittedName>
</protein>
<sequence length="275" mass="31358">MKFQMSITRLLCLTLLVLKTAYCMAKSLDGIDKTTGAVDASREKRGVLNSDSKEEALSKFINTLDASPADESEVAKRGWQKFNSWGKRVLVNLSPWGKRRWARLQSWGKRSIDPSAIDETGKDDIDSEITPEQALLYNEGDKRGWKDMGTWGKRDPTDELTDAGLEDVDKRKWTGYASWGKRDDENVSDDLLPKRKWNQLSAWGKRAEALTADQLEAIKRKWSSMASWGKRSNWSGFNSWGKRNPWSNLATWGKRSKWSGFNSWGKRNAADDLEQ</sequence>
<keyword evidence="1" id="KW-0732">Signal</keyword>
<accession>A0A346GAR7</accession>
<organism evidence="2">
    <name type="scientific">Mizuhopecten yessoensis</name>
    <name type="common">Japanese scallop</name>
    <name type="synonym">Patinopecten yessoensis</name>
    <dbReference type="NCBI Taxonomy" id="6573"/>
    <lineage>
        <taxon>Eukaryota</taxon>
        <taxon>Metazoa</taxon>
        <taxon>Spiralia</taxon>
        <taxon>Lophotrochozoa</taxon>
        <taxon>Mollusca</taxon>
        <taxon>Bivalvia</taxon>
        <taxon>Autobranchia</taxon>
        <taxon>Pteriomorphia</taxon>
        <taxon>Pectinida</taxon>
        <taxon>Pectinoidea</taxon>
        <taxon>Pectinidae</taxon>
        <taxon>Mizuhopecten</taxon>
    </lineage>
</organism>
<name>A0A346GAR7_MIZYE</name>
<proteinExistence type="evidence at transcript level"/>
<reference evidence="2" key="1">
    <citation type="submission" date="2018-03" db="EMBL/GenBank/DDBJ databases">
        <title>Identification and characterization of neuropeptides by transcriptome and proteome analyses in a bivalve mollusc Patinopecten yessoensis.</title>
        <authorList>
            <person name="Zhang M."/>
            <person name="Wang Y."/>
            <person name="Li Y."/>
            <person name="Li W."/>
            <person name="Li R."/>
            <person name="Xie X."/>
            <person name="Wang S."/>
            <person name="Hu X."/>
            <person name="Zhang L."/>
            <person name="Bao Z."/>
        </authorList>
    </citation>
    <scope>NUCLEOTIDE SEQUENCE</scope>
    <source>
        <tissue evidence="2">Ganglion</tissue>
    </source>
</reference>
<evidence type="ECO:0000313" key="2">
    <source>
        <dbReference type="EMBL" id="AXN93470.1"/>
    </source>
</evidence>
<feature type="signal peptide" evidence="1">
    <location>
        <begin position="1"/>
        <end position="25"/>
    </location>
</feature>
<evidence type="ECO:0000256" key="1">
    <source>
        <dbReference type="SAM" id="SignalP"/>
    </source>
</evidence>
<feature type="chain" id="PRO_5016717592" evidence="1">
    <location>
        <begin position="26"/>
        <end position="275"/>
    </location>
</feature>